<proteinExistence type="predicted"/>
<evidence type="ECO:0000313" key="4">
    <source>
        <dbReference type="Proteomes" id="UP001597277"/>
    </source>
</evidence>
<dbReference type="Gene3D" id="1.10.1040.10">
    <property type="entry name" value="N-(1-d-carboxylethyl)-l-norvaline Dehydrogenase, domain 2"/>
    <property type="match status" value="1"/>
</dbReference>
<reference evidence="4" key="1">
    <citation type="journal article" date="2019" name="Int. J. Syst. Evol. Microbiol.">
        <title>The Global Catalogue of Microorganisms (GCM) 10K type strain sequencing project: providing services to taxonomists for standard genome sequencing and annotation.</title>
        <authorList>
            <consortium name="The Broad Institute Genomics Platform"/>
            <consortium name="The Broad Institute Genome Sequencing Center for Infectious Disease"/>
            <person name="Wu L."/>
            <person name="Ma J."/>
        </authorList>
    </citation>
    <scope>NUCLEOTIDE SEQUENCE [LARGE SCALE GENOMIC DNA]</scope>
    <source>
        <strain evidence="4">JCM 17130</strain>
    </source>
</reference>
<dbReference type="InterPro" id="IPR036291">
    <property type="entry name" value="NAD(P)-bd_dom_sf"/>
</dbReference>
<dbReference type="Gene3D" id="3.40.50.720">
    <property type="entry name" value="NAD(P)-binding Rossmann-like Domain"/>
    <property type="match status" value="1"/>
</dbReference>
<evidence type="ECO:0000259" key="2">
    <source>
        <dbReference type="Pfam" id="PF09130"/>
    </source>
</evidence>
<accession>A0ABW4L1T6</accession>
<dbReference type="Proteomes" id="UP001597277">
    <property type="component" value="Unassembled WGS sequence"/>
</dbReference>
<dbReference type="InterPro" id="IPR013328">
    <property type="entry name" value="6PGD_dom2"/>
</dbReference>
<feature type="domain" description="Phosphogluconate dehydrogenase NAD-binding putative C-terminal" evidence="2">
    <location>
        <begin position="188"/>
        <end position="255"/>
    </location>
</feature>
<gene>
    <name evidence="3" type="ORF">ACFSE6_06620</name>
</gene>
<dbReference type="EMBL" id="JBHUEE010000002">
    <property type="protein sequence ID" value="MFD1717501.1"/>
    <property type="molecule type" value="Genomic_DNA"/>
</dbReference>
<comment type="caution">
    <text evidence="3">The sequence shown here is derived from an EMBL/GenBank/DDBJ whole genome shotgun (WGS) entry which is preliminary data.</text>
</comment>
<keyword evidence="4" id="KW-1185">Reference proteome</keyword>
<dbReference type="Pfam" id="PF09130">
    <property type="entry name" value="DUF1932"/>
    <property type="match status" value="1"/>
</dbReference>
<sequence length="280" mass="28292">MHVALLGLGEAGRIYARDLLARGVVVSGYDPRPDAAAAAPDGLRLAASDAAAARDADLVLSLVGAASAEAALGSVLADITGVFADLNTTSPAHKATLARSADAAGVHFADVAVLAPLPRDGIGTPLLVSGTGAEAAAALLDRVGAPIEQAGPQAGTAAGLKLLRSVFMKGLAGLVFEGLTAAERTGRPGAVAWLRGQIAAELGPDGDALVARLIAGTRTHAARRAAEADDVARYLGELGSPVWMTEGTRRWLQEIAAHPELADSLLTDRADHGTVDHPAP</sequence>
<dbReference type="InterPro" id="IPR015814">
    <property type="entry name" value="Pgluconate_DH_NAD-bd_C"/>
</dbReference>
<feature type="domain" description="6-phosphogluconate dehydrogenase NADP-binding" evidence="1">
    <location>
        <begin position="3"/>
        <end position="131"/>
    </location>
</feature>
<protein>
    <submittedName>
        <fullName evidence="3">DUF1932 domain-containing protein</fullName>
    </submittedName>
</protein>
<dbReference type="InterPro" id="IPR008927">
    <property type="entry name" value="6-PGluconate_DH-like_C_sf"/>
</dbReference>
<dbReference type="InterPro" id="IPR006115">
    <property type="entry name" value="6PGDH_NADP-bd"/>
</dbReference>
<dbReference type="SUPFAM" id="SSF51735">
    <property type="entry name" value="NAD(P)-binding Rossmann-fold domains"/>
    <property type="match status" value="1"/>
</dbReference>
<dbReference type="SUPFAM" id="SSF48179">
    <property type="entry name" value="6-phosphogluconate dehydrogenase C-terminal domain-like"/>
    <property type="match status" value="1"/>
</dbReference>
<name>A0ABW4L1T6_9MICO</name>
<organism evidence="3 4">
    <name type="scientific">Georgenia deserti</name>
    <dbReference type="NCBI Taxonomy" id="2093781"/>
    <lineage>
        <taxon>Bacteria</taxon>
        <taxon>Bacillati</taxon>
        <taxon>Actinomycetota</taxon>
        <taxon>Actinomycetes</taxon>
        <taxon>Micrococcales</taxon>
        <taxon>Bogoriellaceae</taxon>
        <taxon>Georgenia</taxon>
    </lineage>
</organism>
<evidence type="ECO:0000259" key="1">
    <source>
        <dbReference type="Pfam" id="PF03446"/>
    </source>
</evidence>
<dbReference type="RefSeq" id="WP_388003851.1">
    <property type="nucleotide sequence ID" value="NZ_JBHUEE010000002.1"/>
</dbReference>
<dbReference type="Pfam" id="PF03446">
    <property type="entry name" value="NAD_binding_2"/>
    <property type="match status" value="1"/>
</dbReference>
<evidence type="ECO:0000313" key="3">
    <source>
        <dbReference type="EMBL" id="MFD1717501.1"/>
    </source>
</evidence>